<gene>
    <name evidence="3" type="ORF">HO173_008528</name>
</gene>
<feature type="domain" description="J" evidence="2">
    <location>
        <begin position="9"/>
        <end position="71"/>
    </location>
</feature>
<dbReference type="Gene3D" id="1.10.287.110">
    <property type="entry name" value="DnaJ domain"/>
    <property type="match status" value="1"/>
</dbReference>
<sequence length="180" mass="20787">MAPPAHVDDYYDILNISNTAAAGEVIAIYRRLVKIRHPDKKRGSTDAFQQLGKAYEILKDPVERRAYDSVWPGIRDRLRTQHQSDLRQAEAAEAETRREAEARAKNKEEDEARRSRGAEARAKDLENAGRQKVLQSWRVSKARYDKDISDLHQHTTLLEKDLNQLEDQDNEDSRIEHDAN</sequence>
<dbReference type="PANTHER" id="PTHR43908">
    <property type="entry name" value="AT29763P-RELATED"/>
    <property type="match status" value="1"/>
</dbReference>
<reference evidence="3 4" key="1">
    <citation type="journal article" date="2020" name="Genomics">
        <title>Complete, high-quality genomes from long-read metagenomic sequencing of two wolf lichen thalli reveals enigmatic genome architecture.</title>
        <authorList>
            <person name="McKenzie S.K."/>
            <person name="Walston R.F."/>
            <person name="Allen J.L."/>
        </authorList>
    </citation>
    <scope>NUCLEOTIDE SEQUENCE [LARGE SCALE GENOMIC DNA]</scope>
    <source>
        <strain evidence="3">WasteWater2</strain>
    </source>
</reference>
<keyword evidence="4" id="KW-1185">Reference proteome</keyword>
<dbReference type="CDD" id="cd06257">
    <property type="entry name" value="DnaJ"/>
    <property type="match status" value="1"/>
</dbReference>
<evidence type="ECO:0000259" key="2">
    <source>
        <dbReference type="PROSITE" id="PS50076"/>
    </source>
</evidence>
<dbReference type="PANTHER" id="PTHR43908:SF3">
    <property type="entry name" value="AT29763P-RELATED"/>
    <property type="match status" value="1"/>
</dbReference>
<dbReference type="InterPro" id="IPR018253">
    <property type="entry name" value="DnaJ_domain_CS"/>
</dbReference>
<proteinExistence type="predicted"/>
<dbReference type="GO" id="GO:0071218">
    <property type="term" value="P:cellular response to misfolded protein"/>
    <property type="evidence" value="ECO:0007669"/>
    <property type="project" value="TreeGrafter"/>
</dbReference>
<dbReference type="InterPro" id="IPR001623">
    <property type="entry name" value="DnaJ_domain"/>
</dbReference>
<feature type="region of interest" description="Disordered" evidence="1">
    <location>
        <begin position="79"/>
        <end position="132"/>
    </location>
</feature>
<dbReference type="RefSeq" id="XP_037162661.1">
    <property type="nucleotide sequence ID" value="XM_037310428.1"/>
</dbReference>
<dbReference type="SUPFAM" id="SSF46565">
    <property type="entry name" value="Chaperone J-domain"/>
    <property type="match status" value="1"/>
</dbReference>
<comment type="caution">
    <text evidence="3">The sequence shown here is derived from an EMBL/GenBank/DDBJ whole genome shotgun (WGS) entry which is preliminary data.</text>
</comment>
<dbReference type="OrthoDB" id="442087at2759"/>
<feature type="compositionally biased region" description="Basic and acidic residues" evidence="1">
    <location>
        <begin position="171"/>
        <end position="180"/>
    </location>
</feature>
<dbReference type="Proteomes" id="UP000578531">
    <property type="component" value="Unassembled WGS sequence"/>
</dbReference>
<dbReference type="PROSITE" id="PS00636">
    <property type="entry name" value="DNAJ_1"/>
    <property type="match status" value="1"/>
</dbReference>
<dbReference type="AlphaFoldDB" id="A0A8H6FR70"/>
<dbReference type="SMART" id="SM00271">
    <property type="entry name" value="DnaJ"/>
    <property type="match status" value="1"/>
</dbReference>
<dbReference type="GO" id="GO:0030544">
    <property type="term" value="F:Hsp70 protein binding"/>
    <property type="evidence" value="ECO:0007669"/>
    <property type="project" value="TreeGrafter"/>
</dbReference>
<dbReference type="GeneID" id="59290184"/>
<dbReference type="Pfam" id="PF00226">
    <property type="entry name" value="DnaJ"/>
    <property type="match status" value="1"/>
</dbReference>
<dbReference type="InterPro" id="IPR036869">
    <property type="entry name" value="J_dom_sf"/>
</dbReference>
<dbReference type="InterPro" id="IPR051100">
    <property type="entry name" value="DnaJ_subfamily_B/C"/>
</dbReference>
<evidence type="ECO:0000313" key="3">
    <source>
        <dbReference type="EMBL" id="KAF6233239.1"/>
    </source>
</evidence>
<accession>A0A8H6FR70</accession>
<organism evidence="3 4">
    <name type="scientific">Letharia columbiana</name>
    <dbReference type="NCBI Taxonomy" id="112416"/>
    <lineage>
        <taxon>Eukaryota</taxon>
        <taxon>Fungi</taxon>
        <taxon>Dikarya</taxon>
        <taxon>Ascomycota</taxon>
        <taxon>Pezizomycotina</taxon>
        <taxon>Lecanoromycetes</taxon>
        <taxon>OSLEUM clade</taxon>
        <taxon>Lecanoromycetidae</taxon>
        <taxon>Lecanorales</taxon>
        <taxon>Lecanorineae</taxon>
        <taxon>Parmeliaceae</taxon>
        <taxon>Letharia</taxon>
    </lineage>
</organism>
<dbReference type="PRINTS" id="PR00625">
    <property type="entry name" value="JDOMAIN"/>
</dbReference>
<feature type="region of interest" description="Disordered" evidence="1">
    <location>
        <begin position="159"/>
        <end position="180"/>
    </location>
</feature>
<evidence type="ECO:0000256" key="1">
    <source>
        <dbReference type="SAM" id="MobiDB-lite"/>
    </source>
</evidence>
<feature type="compositionally biased region" description="Basic and acidic residues" evidence="1">
    <location>
        <begin position="79"/>
        <end position="129"/>
    </location>
</feature>
<dbReference type="EMBL" id="JACCJC010000040">
    <property type="protein sequence ID" value="KAF6233239.1"/>
    <property type="molecule type" value="Genomic_DNA"/>
</dbReference>
<name>A0A8H6FR70_9LECA</name>
<evidence type="ECO:0000313" key="4">
    <source>
        <dbReference type="Proteomes" id="UP000578531"/>
    </source>
</evidence>
<protein>
    <recommendedName>
        <fullName evidence="2">J domain-containing protein</fullName>
    </recommendedName>
</protein>
<dbReference type="PROSITE" id="PS50076">
    <property type="entry name" value="DNAJ_2"/>
    <property type="match status" value="1"/>
</dbReference>
<dbReference type="GO" id="GO:0005789">
    <property type="term" value="C:endoplasmic reticulum membrane"/>
    <property type="evidence" value="ECO:0007669"/>
    <property type="project" value="TreeGrafter"/>
</dbReference>